<reference evidence="3" key="4">
    <citation type="journal article" date="2008" name="Nucleic Acids Res.">
        <title>The rice annotation project database (RAP-DB): 2008 update.</title>
        <authorList>
            <consortium name="The rice annotation project (RAP)"/>
        </authorList>
    </citation>
    <scope>GENOME REANNOTATION</scope>
    <source>
        <strain evidence="3">cv. Nipponbare</strain>
    </source>
</reference>
<protein>
    <submittedName>
        <fullName evidence="2">Uncharacterized protein</fullName>
    </submittedName>
</protein>
<sequence length="96" mass="10095">MACGLKNVSGDLRPLCSGSTAVDQRLCAEEDRPPALSLAPASSPIASILTTRRKYGGGKSRDLRSYIAVVPPKLPPWAVVSITMEEEQAGGDLVSL</sequence>
<evidence type="ECO:0000313" key="2">
    <source>
        <dbReference type="EMBL" id="BAD26157.1"/>
    </source>
</evidence>
<accession>Q6H542</accession>
<dbReference type="EMBL" id="AP005394">
    <property type="protein sequence ID" value="BAD25871.1"/>
    <property type="molecule type" value="Genomic_DNA"/>
</dbReference>
<organism evidence="2 3">
    <name type="scientific">Oryza sativa subsp. japonica</name>
    <name type="common">Rice</name>
    <dbReference type="NCBI Taxonomy" id="39947"/>
    <lineage>
        <taxon>Eukaryota</taxon>
        <taxon>Viridiplantae</taxon>
        <taxon>Streptophyta</taxon>
        <taxon>Embryophyta</taxon>
        <taxon>Tracheophyta</taxon>
        <taxon>Spermatophyta</taxon>
        <taxon>Magnoliopsida</taxon>
        <taxon>Liliopsida</taxon>
        <taxon>Poales</taxon>
        <taxon>Poaceae</taxon>
        <taxon>BOP clade</taxon>
        <taxon>Oryzoideae</taxon>
        <taxon>Oryzeae</taxon>
        <taxon>Oryzinae</taxon>
        <taxon>Oryza</taxon>
        <taxon>Oryza sativa</taxon>
    </lineage>
</organism>
<reference evidence="1" key="1">
    <citation type="submission" date="2002-06" db="EMBL/GenBank/DDBJ databases">
        <title>Oryza sativa nipponbare(GA3) genomic DNA, chromosome 2, PAC clone:P0620H05.</title>
        <authorList>
            <person name="Sasaki T."/>
            <person name="Matsumoto T."/>
            <person name="Katayose Y."/>
        </authorList>
    </citation>
    <scope>NUCLEOTIDE SEQUENCE</scope>
</reference>
<dbReference type="EMBL" id="AP005756">
    <property type="protein sequence ID" value="BAD26157.1"/>
    <property type="molecule type" value="Genomic_DNA"/>
</dbReference>
<name>Q6H542_ORYSJ</name>
<reference evidence="3" key="3">
    <citation type="journal article" date="2005" name="Nature">
        <title>The map-based sequence of the rice genome.</title>
        <authorList>
            <consortium name="International rice genome sequencing project (IRGSP)"/>
            <person name="Matsumoto T."/>
            <person name="Wu J."/>
            <person name="Kanamori H."/>
            <person name="Katayose Y."/>
            <person name="Fujisawa M."/>
            <person name="Namiki N."/>
            <person name="Mizuno H."/>
            <person name="Yamamoto K."/>
            <person name="Antonio B.A."/>
            <person name="Baba T."/>
            <person name="Sakata K."/>
            <person name="Nagamura Y."/>
            <person name="Aoki H."/>
            <person name="Arikawa K."/>
            <person name="Arita K."/>
            <person name="Bito T."/>
            <person name="Chiden Y."/>
            <person name="Fujitsuka N."/>
            <person name="Fukunaka R."/>
            <person name="Hamada M."/>
            <person name="Harada C."/>
            <person name="Hayashi A."/>
            <person name="Hijishita S."/>
            <person name="Honda M."/>
            <person name="Hosokawa S."/>
            <person name="Ichikawa Y."/>
            <person name="Idonuma A."/>
            <person name="Iijima M."/>
            <person name="Ikeda M."/>
            <person name="Ikeno M."/>
            <person name="Ito K."/>
            <person name="Ito S."/>
            <person name="Ito T."/>
            <person name="Ito Y."/>
            <person name="Ito Y."/>
            <person name="Iwabuchi A."/>
            <person name="Kamiya K."/>
            <person name="Karasawa W."/>
            <person name="Kurita K."/>
            <person name="Katagiri S."/>
            <person name="Kikuta A."/>
            <person name="Kobayashi H."/>
            <person name="Kobayashi N."/>
            <person name="Machita K."/>
            <person name="Maehara T."/>
            <person name="Masukawa M."/>
            <person name="Mizubayashi T."/>
            <person name="Mukai Y."/>
            <person name="Nagasaki H."/>
            <person name="Nagata Y."/>
            <person name="Naito S."/>
            <person name="Nakashima M."/>
            <person name="Nakama Y."/>
            <person name="Nakamichi Y."/>
            <person name="Nakamura M."/>
            <person name="Meguro A."/>
            <person name="Negishi M."/>
            <person name="Ohta I."/>
            <person name="Ohta T."/>
            <person name="Okamoto M."/>
            <person name="Ono N."/>
            <person name="Saji S."/>
            <person name="Sakaguchi M."/>
            <person name="Sakai K."/>
            <person name="Shibata M."/>
            <person name="Shimokawa T."/>
            <person name="Song J."/>
            <person name="Takazaki Y."/>
            <person name="Terasawa K."/>
            <person name="Tsugane M."/>
            <person name="Tsuji K."/>
            <person name="Ueda S."/>
            <person name="Waki K."/>
            <person name="Yamagata H."/>
            <person name="Yamamoto M."/>
            <person name="Yamamoto S."/>
            <person name="Yamane H."/>
            <person name="Yoshiki S."/>
            <person name="Yoshihara R."/>
            <person name="Yukawa K."/>
            <person name="Zhong H."/>
            <person name="Yano M."/>
            <person name="Yuan Q."/>
            <person name="Ouyang S."/>
            <person name="Liu J."/>
            <person name="Jones K.M."/>
            <person name="Gansberger K."/>
            <person name="Moffat K."/>
            <person name="Hill J."/>
            <person name="Bera J."/>
            <person name="Fadrosh D."/>
            <person name="Jin S."/>
            <person name="Johri S."/>
            <person name="Kim M."/>
            <person name="Overton L."/>
            <person name="Reardon M."/>
            <person name="Tsitrin T."/>
            <person name="Vuong H."/>
            <person name="Weaver B."/>
            <person name="Ciecko A."/>
            <person name="Tallon L."/>
            <person name="Jackson J."/>
            <person name="Pai G."/>
            <person name="Aken S.V."/>
            <person name="Utterback T."/>
            <person name="Reidmuller S."/>
            <person name="Feldblyum T."/>
            <person name="Hsiao J."/>
            <person name="Zismann V."/>
            <person name="Iobst S."/>
            <person name="de Vazeille A.R."/>
            <person name="Buell C.R."/>
            <person name="Ying K."/>
            <person name="Li Y."/>
            <person name="Lu T."/>
            <person name="Huang Y."/>
            <person name="Zhao Q."/>
            <person name="Feng Q."/>
            <person name="Zhang L."/>
            <person name="Zhu J."/>
            <person name="Weng Q."/>
            <person name="Mu J."/>
            <person name="Lu Y."/>
            <person name="Fan D."/>
            <person name="Liu Y."/>
            <person name="Guan J."/>
            <person name="Zhang Y."/>
            <person name="Yu S."/>
            <person name="Liu X."/>
            <person name="Zhang Y."/>
            <person name="Hong G."/>
            <person name="Han B."/>
            <person name="Choisne N."/>
            <person name="Demange N."/>
            <person name="Orjeda G."/>
            <person name="Samain S."/>
            <person name="Cattolico L."/>
            <person name="Pelletier E."/>
            <person name="Couloux A."/>
            <person name="Segurens B."/>
            <person name="Wincker P."/>
            <person name="D'Hont A."/>
            <person name="Scarpelli C."/>
            <person name="Weissenbach J."/>
            <person name="Salanoubat M."/>
            <person name="Quetier F."/>
            <person name="Yu Y."/>
            <person name="Kim H.R."/>
            <person name="Rambo T."/>
            <person name="Currie J."/>
            <person name="Collura K."/>
            <person name="Luo M."/>
            <person name="Yang T."/>
            <person name="Ammiraju J.S.S."/>
            <person name="Engler F."/>
            <person name="Soderlund C."/>
            <person name="Wing R.A."/>
            <person name="Palmer L.E."/>
            <person name="de la Bastide M."/>
            <person name="Spiegel L."/>
            <person name="Nascimento L."/>
            <person name="Zutavern T."/>
            <person name="O'Shaughnessy A."/>
            <person name="Dike S."/>
            <person name="Dedhia N."/>
            <person name="Preston R."/>
            <person name="Balija V."/>
            <person name="McCombie W.R."/>
            <person name="Chow T."/>
            <person name="Chen H."/>
            <person name="Chung M."/>
            <person name="Chen C."/>
            <person name="Shaw J."/>
            <person name="Wu H."/>
            <person name="Hsiao K."/>
            <person name="Chao Y."/>
            <person name="Chu M."/>
            <person name="Cheng C."/>
            <person name="Hour A."/>
            <person name="Lee P."/>
            <person name="Lin S."/>
            <person name="Lin Y."/>
            <person name="Liou J."/>
            <person name="Liu S."/>
            <person name="Hsing Y."/>
            <person name="Raghuvanshi S."/>
            <person name="Mohanty A."/>
            <person name="Bharti A.K."/>
            <person name="Gaur A."/>
            <person name="Gupta V."/>
            <person name="Kumar D."/>
            <person name="Ravi V."/>
            <person name="Vij S."/>
            <person name="Kapur A."/>
            <person name="Khurana P."/>
            <person name="Khurana P."/>
            <person name="Khurana J.P."/>
            <person name="Tyagi A.K."/>
            <person name="Gaikwad K."/>
            <person name="Singh A."/>
            <person name="Dalal V."/>
            <person name="Srivastava S."/>
            <person name="Dixit A."/>
            <person name="Pal A.K."/>
            <person name="Ghazi I.A."/>
            <person name="Yadav M."/>
            <person name="Pandit A."/>
            <person name="Bhargava A."/>
            <person name="Sureshbabu K."/>
            <person name="Batra K."/>
            <person name="Sharma T.R."/>
            <person name="Mohapatra T."/>
            <person name="Singh N.K."/>
            <person name="Messing J."/>
            <person name="Nelson A.B."/>
            <person name="Fuks G."/>
            <person name="Kavchok S."/>
            <person name="Keizer G."/>
            <person name="Linton E."/>
            <person name="Llaca V."/>
            <person name="Song R."/>
            <person name="Tanyolac B."/>
            <person name="Young S."/>
            <person name="Ho-Il K."/>
            <person name="Hahn J.H."/>
            <person name="Sangsakoo G."/>
            <person name="Vanavichit A."/>
            <person name="de Mattos Luiz.A.T."/>
            <person name="Zimmer P.D."/>
            <person name="Malone G."/>
            <person name="Dellagostin O."/>
            <person name="de Oliveira A.C."/>
            <person name="Bevan M."/>
            <person name="Bancroft I."/>
            <person name="Minx P."/>
            <person name="Cordum H."/>
            <person name="Wilson R."/>
            <person name="Cheng Z."/>
            <person name="Jin W."/>
            <person name="Jiang J."/>
            <person name="Leong S.A."/>
            <person name="Iwama H."/>
            <person name="Gojobori T."/>
            <person name="Itoh T."/>
            <person name="Niimura Y."/>
            <person name="Fujii Y."/>
            <person name="Habara T."/>
            <person name="Sakai H."/>
            <person name="Sato Y."/>
            <person name="Wilson G."/>
            <person name="Kumar K."/>
            <person name="McCouch S."/>
            <person name="Juretic N."/>
            <person name="Hoen D."/>
            <person name="Wright S."/>
            <person name="Bruskiewich R."/>
            <person name="Bureau T."/>
            <person name="Miyao A."/>
            <person name="Hirochika H."/>
            <person name="Nishikawa T."/>
            <person name="Kadowaki K."/>
            <person name="Sugiura M."/>
            <person name="Burr B."/>
            <person name="Sasaki T."/>
        </authorList>
    </citation>
    <scope>NUCLEOTIDE SEQUENCE [LARGE SCALE GENOMIC DNA]</scope>
    <source>
        <strain evidence="3">cv. Nipponbare</strain>
    </source>
</reference>
<evidence type="ECO:0000313" key="3">
    <source>
        <dbReference type="Proteomes" id="UP000000763"/>
    </source>
</evidence>
<proteinExistence type="predicted"/>
<dbReference type="Proteomes" id="UP000000763">
    <property type="component" value="Chromosome 2"/>
</dbReference>
<gene>
    <name evidence="2" type="ORF">OSJNBb0035N08.10</name>
    <name evidence="1" type="ORF">P0620H05.36</name>
</gene>
<reference evidence="2" key="2">
    <citation type="submission" date="2002-09" db="EMBL/GenBank/DDBJ databases">
        <title>Oryza sativa nipponbare(GA3) genomic DNA, chromosome 2, BAC clone:OSJNBb0035N08.</title>
        <authorList>
            <person name="Sasaki T."/>
            <person name="Matsumoto T."/>
            <person name="Katayose Y."/>
        </authorList>
    </citation>
    <scope>NUCLEOTIDE SEQUENCE</scope>
</reference>
<dbReference type="AlphaFoldDB" id="Q6H542"/>
<evidence type="ECO:0000313" key="1">
    <source>
        <dbReference type="EMBL" id="BAD25871.1"/>
    </source>
</evidence>